<feature type="chain" id="PRO_5046268031" evidence="7">
    <location>
        <begin position="21"/>
        <end position="482"/>
    </location>
</feature>
<evidence type="ECO:0000313" key="11">
    <source>
        <dbReference type="Proteomes" id="UP001297092"/>
    </source>
</evidence>
<reference evidence="10 11" key="1">
    <citation type="submission" date="2021-05" db="EMBL/GenBank/DDBJ databases">
        <title>Aequorivita echinoideorum JCM 30378 genome.</title>
        <authorList>
            <person name="Zhang H."/>
            <person name="Li C."/>
        </authorList>
    </citation>
    <scope>NUCLEOTIDE SEQUENCE [LARGE SCALE GENOMIC DNA]</scope>
    <source>
        <strain evidence="10 11">JCM30378</strain>
    </source>
</reference>
<accession>A0ABS5S4Y6</accession>
<keyword evidence="3" id="KW-0479">Metal-binding</keyword>
<dbReference type="RefSeq" id="WP_214112336.1">
    <property type="nucleotide sequence ID" value="NZ_JAHCTB010000002.1"/>
</dbReference>
<dbReference type="SUPFAM" id="SSF53187">
    <property type="entry name" value="Zn-dependent exopeptidases"/>
    <property type="match status" value="1"/>
</dbReference>
<gene>
    <name evidence="10" type="ORF">KIV10_04680</name>
</gene>
<keyword evidence="1" id="KW-0031">Aminopeptidase</keyword>
<evidence type="ECO:0000259" key="9">
    <source>
        <dbReference type="Pfam" id="PF18962"/>
    </source>
</evidence>
<keyword evidence="4 7" id="KW-0732">Signal</keyword>
<feature type="signal peptide" evidence="7">
    <location>
        <begin position="1"/>
        <end position="20"/>
    </location>
</feature>
<evidence type="ECO:0000256" key="6">
    <source>
        <dbReference type="ARBA" id="ARBA00022833"/>
    </source>
</evidence>
<evidence type="ECO:0000256" key="1">
    <source>
        <dbReference type="ARBA" id="ARBA00022438"/>
    </source>
</evidence>
<keyword evidence="11" id="KW-1185">Reference proteome</keyword>
<feature type="domain" description="Secretion system C-terminal sorting" evidence="9">
    <location>
        <begin position="422"/>
        <end position="480"/>
    </location>
</feature>
<evidence type="ECO:0000256" key="7">
    <source>
        <dbReference type="SAM" id="SignalP"/>
    </source>
</evidence>
<proteinExistence type="predicted"/>
<dbReference type="Proteomes" id="UP001297092">
    <property type="component" value="Unassembled WGS sequence"/>
</dbReference>
<evidence type="ECO:0000256" key="4">
    <source>
        <dbReference type="ARBA" id="ARBA00022729"/>
    </source>
</evidence>
<dbReference type="InterPro" id="IPR045175">
    <property type="entry name" value="M28_fam"/>
</dbReference>
<sequence>MKKFILGTFAFLSISITVFAQEAKSVYATMDIENAAEFKAEFPDQIDILGTGNGHAAVFISENVRHLIHDKVKTHGPGYVFKTNEAAALKAINRVKPQNRVLIDYTIDQDALVNQGISMVDGDNIETDILILQNYGTRYHNRPAATQSVLDLKDRWDGMIAAAGRTDVHTRIYNHVNTNMPSVILTFDGAQTPNEFVIIGGHIDSTSFPNNDNAPGADDDASGIATMTEMVRVLLDMDFVPNRSIEVMAFAAEEIGLVGSEEIAQNYASNNVDVAAFVQFDMTAFKGSSEDVYITTDFYNSQTLNNYLIDLMDHYNSTGEHAFTYGFSQCNYGCSDHFSWADAGYDAAFPFEAELSDSNPNIHSPQDVYTFLNNTDQSVKFAKLGLEFLIEAAKPATLSVEDFSEKAVSIYMKDKSLNYLLRNSNSNVTEISIYTIAGQKITTETMNAEAGSISLSQFAQGFYIAKFTMENNHTVTKKFVLN</sequence>
<keyword evidence="5" id="KW-0378">Hydrolase</keyword>
<dbReference type="InterPro" id="IPR026444">
    <property type="entry name" value="Secre_tail"/>
</dbReference>
<protein>
    <submittedName>
        <fullName evidence="10">M20/M25/M40 family metallo-hydrolase</fullName>
    </submittedName>
</protein>
<dbReference type="PANTHER" id="PTHR12147">
    <property type="entry name" value="METALLOPEPTIDASE M28 FAMILY MEMBER"/>
    <property type="match status" value="1"/>
</dbReference>
<dbReference type="Pfam" id="PF04389">
    <property type="entry name" value="Peptidase_M28"/>
    <property type="match status" value="1"/>
</dbReference>
<comment type="caution">
    <text evidence="10">The sequence shown here is derived from an EMBL/GenBank/DDBJ whole genome shotgun (WGS) entry which is preliminary data.</text>
</comment>
<feature type="domain" description="Peptidase M28" evidence="8">
    <location>
        <begin position="183"/>
        <end position="374"/>
    </location>
</feature>
<keyword evidence="6" id="KW-0862">Zinc</keyword>
<dbReference type="PANTHER" id="PTHR12147:SF56">
    <property type="entry name" value="AMINOPEPTIDASE YDR415C-RELATED"/>
    <property type="match status" value="1"/>
</dbReference>
<name>A0ABS5S4Y6_9FLAO</name>
<evidence type="ECO:0000313" key="10">
    <source>
        <dbReference type="EMBL" id="MBT0607469.1"/>
    </source>
</evidence>
<evidence type="ECO:0000259" key="8">
    <source>
        <dbReference type="Pfam" id="PF04389"/>
    </source>
</evidence>
<organism evidence="10 11">
    <name type="scientific">Aequorivita echinoideorum</name>
    <dbReference type="NCBI Taxonomy" id="1549647"/>
    <lineage>
        <taxon>Bacteria</taxon>
        <taxon>Pseudomonadati</taxon>
        <taxon>Bacteroidota</taxon>
        <taxon>Flavobacteriia</taxon>
        <taxon>Flavobacteriales</taxon>
        <taxon>Flavobacteriaceae</taxon>
        <taxon>Aequorivita</taxon>
    </lineage>
</organism>
<dbReference type="Pfam" id="PF18962">
    <property type="entry name" value="Por_Secre_tail"/>
    <property type="match status" value="1"/>
</dbReference>
<dbReference type="Gene3D" id="3.40.630.10">
    <property type="entry name" value="Zn peptidases"/>
    <property type="match status" value="1"/>
</dbReference>
<dbReference type="EMBL" id="JAHCTB010000002">
    <property type="protein sequence ID" value="MBT0607469.1"/>
    <property type="molecule type" value="Genomic_DNA"/>
</dbReference>
<keyword evidence="2" id="KW-0645">Protease</keyword>
<dbReference type="NCBIfam" id="TIGR04183">
    <property type="entry name" value="Por_Secre_tail"/>
    <property type="match status" value="1"/>
</dbReference>
<dbReference type="InterPro" id="IPR007484">
    <property type="entry name" value="Peptidase_M28"/>
</dbReference>
<evidence type="ECO:0000256" key="3">
    <source>
        <dbReference type="ARBA" id="ARBA00022723"/>
    </source>
</evidence>
<evidence type="ECO:0000256" key="5">
    <source>
        <dbReference type="ARBA" id="ARBA00022801"/>
    </source>
</evidence>
<evidence type="ECO:0000256" key="2">
    <source>
        <dbReference type="ARBA" id="ARBA00022670"/>
    </source>
</evidence>